<organism evidence="3 4">
    <name type="scientific">Russula ochroleuca</name>
    <dbReference type="NCBI Taxonomy" id="152965"/>
    <lineage>
        <taxon>Eukaryota</taxon>
        <taxon>Fungi</taxon>
        <taxon>Dikarya</taxon>
        <taxon>Basidiomycota</taxon>
        <taxon>Agaricomycotina</taxon>
        <taxon>Agaricomycetes</taxon>
        <taxon>Russulales</taxon>
        <taxon>Russulaceae</taxon>
        <taxon>Russula</taxon>
    </lineage>
</organism>
<dbReference type="Proteomes" id="UP000759537">
    <property type="component" value="Unassembled WGS sequence"/>
</dbReference>
<feature type="compositionally biased region" description="Basic and acidic residues" evidence="2">
    <location>
        <begin position="747"/>
        <end position="764"/>
    </location>
</feature>
<evidence type="ECO:0000256" key="2">
    <source>
        <dbReference type="SAM" id="MobiDB-lite"/>
    </source>
</evidence>
<feature type="region of interest" description="Disordered" evidence="2">
    <location>
        <begin position="512"/>
        <end position="555"/>
    </location>
</feature>
<feature type="compositionally biased region" description="Low complexity" evidence="2">
    <location>
        <begin position="62"/>
        <end position="71"/>
    </location>
</feature>
<comment type="caution">
    <text evidence="3">The sequence shown here is derived from an EMBL/GenBank/DDBJ whole genome shotgun (WGS) entry which is preliminary data.</text>
</comment>
<feature type="region of interest" description="Disordered" evidence="2">
    <location>
        <begin position="852"/>
        <end position="871"/>
    </location>
</feature>
<feature type="compositionally biased region" description="Basic and acidic residues" evidence="2">
    <location>
        <begin position="359"/>
        <end position="379"/>
    </location>
</feature>
<keyword evidence="4" id="KW-1185">Reference proteome</keyword>
<name>A0A9P5N072_9AGAM</name>
<feature type="compositionally biased region" description="Polar residues" evidence="2">
    <location>
        <begin position="203"/>
        <end position="216"/>
    </location>
</feature>
<feature type="region of interest" description="Disordered" evidence="2">
    <location>
        <begin position="738"/>
        <end position="765"/>
    </location>
</feature>
<reference evidence="3" key="1">
    <citation type="submission" date="2019-10" db="EMBL/GenBank/DDBJ databases">
        <authorList>
            <consortium name="DOE Joint Genome Institute"/>
            <person name="Kuo A."/>
            <person name="Miyauchi S."/>
            <person name="Kiss E."/>
            <person name="Drula E."/>
            <person name="Kohler A."/>
            <person name="Sanchez-Garcia M."/>
            <person name="Andreopoulos B."/>
            <person name="Barry K.W."/>
            <person name="Bonito G."/>
            <person name="Buee M."/>
            <person name="Carver A."/>
            <person name="Chen C."/>
            <person name="Cichocki N."/>
            <person name="Clum A."/>
            <person name="Culley D."/>
            <person name="Crous P.W."/>
            <person name="Fauchery L."/>
            <person name="Girlanda M."/>
            <person name="Hayes R."/>
            <person name="Keri Z."/>
            <person name="LaButti K."/>
            <person name="Lipzen A."/>
            <person name="Lombard V."/>
            <person name="Magnuson J."/>
            <person name="Maillard F."/>
            <person name="Morin E."/>
            <person name="Murat C."/>
            <person name="Nolan M."/>
            <person name="Ohm R."/>
            <person name="Pangilinan J."/>
            <person name="Pereira M."/>
            <person name="Perotto S."/>
            <person name="Peter M."/>
            <person name="Riley R."/>
            <person name="Sitrit Y."/>
            <person name="Stielow B."/>
            <person name="Szollosi G."/>
            <person name="Zifcakova L."/>
            <person name="Stursova M."/>
            <person name="Spatafora J.W."/>
            <person name="Tedersoo L."/>
            <person name="Vaario L.-M."/>
            <person name="Yamada A."/>
            <person name="Yan M."/>
            <person name="Wang P."/>
            <person name="Xu J."/>
            <person name="Bruns T."/>
            <person name="Baldrian P."/>
            <person name="Vilgalys R."/>
            <person name="Henrissat B."/>
            <person name="Grigoriev I.V."/>
            <person name="Hibbett D."/>
            <person name="Nagy L.G."/>
            <person name="Martin F.M."/>
        </authorList>
    </citation>
    <scope>NUCLEOTIDE SEQUENCE</scope>
    <source>
        <strain evidence="3">Prilba</strain>
    </source>
</reference>
<feature type="compositionally biased region" description="Basic and acidic residues" evidence="2">
    <location>
        <begin position="40"/>
        <end position="55"/>
    </location>
</feature>
<protein>
    <recommendedName>
        <fullName evidence="5">Proteophosphoglycan ppg4</fullName>
    </recommendedName>
</protein>
<feature type="coiled-coil region" evidence="1">
    <location>
        <begin position="439"/>
        <end position="480"/>
    </location>
</feature>
<dbReference type="AlphaFoldDB" id="A0A9P5N072"/>
<dbReference type="OrthoDB" id="2548929at2759"/>
<dbReference type="EMBL" id="WHVB01000005">
    <property type="protein sequence ID" value="KAF8482966.1"/>
    <property type="molecule type" value="Genomic_DNA"/>
</dbReference>
<accession>A0A9P5N072</accession>
<gene>
    <name evidence="3" type="ORF">DFH94DRAFT_691122</name>
</gene>
<proteinExistence type="predicted"/>
<evidence type="ECO:0000256" key="1">
    <source>
        <dbReference type="SAM" id="Coils"/>
    </source>
</evidence>
<reference evidence="3" key="2">
    <citation type="journal article" date="2020" name="Nat. Commun.">
        <title>Large-scale genome sequencing of mycorrhizal fungi provides insights into the early evolution of symbiotic traits.</title>
        <authorList>
            <person name="Miyauchi S."/>
            <person name="Kiss E."/>
            <person name="Kuo A."/>
            <person name="Drula E."/>
            <person name="Kohler A."/>
            <person name="Sanchez-Garcia M."/>
            <person name="Morin E."/>
            <person name="Andreopoulos B."/>
            <person name="Barry K.W."/>
            <person name="Bonito G."/>
            <person name="Buee M."/>
            <person name="Carver A."/>
            <person name="Chen C."/>
            <person name="Cichocki N."/>
            <person name="Clum A."/>
            <person name="Culley D."/>
            <person name="Crous P.W."/>
            <person name="Fauchery L."/>
            <person name="Girlanda M."/>
            <person name="Hayes R.D."/>
            <person name="Keri Z."/>
            <person name="LaButti K."/>
            <person name="Lipzen A."/>
            <person name="Lombard V."/>
            <person name="Magnuson J."/>
            <person name="Maillard F."/>
            <person name="Murat C."/>
            <person name="Nolan M."/>
            <person name="Ohm R.A."/>
            <person name="Pangilinan J."/>
            <person name="Pereira M.F."/>
            <person name="Perotto S."/>
            <person name="Peter M."/>
            <person name="Pfister S."/>
            <person name="Riley R."/>
            <person name="Sitrit Y."/>
            <person name="Stielow J.B."/>
            <person name="Szollosi G."/>
            <person name="Zifcakova L."/>
            <person name="Stursova M."/>
            <person name="Spatafora J.W."/>
            <person name="Tedersoo L."/>
            <person name="Vaario L.M."/>
            <person name="Yamada A."/>
            <person name="Yan M."/>
            <person name="Wang P."/>
            <person name="Xu J."/>
            <person name="Bruns T."/>
            <person name="Baldrian P."/>
            <person name="Vilgalys R."/>
            <person name="Dunand C."/>
            <person name="Henrissat B."/>
            <person name="Grigoriev I.V."/>
            <person name="Hibbett D."/>
            <person name="Nagy L.G."/>
            <person name="Martin F.M."/>
        </authorList>
    </citation>
    <scope>NUCLEOTIDE SEQUENCE</scope>
    <source>
        <strain evidence="3">Prilba</strain>
    </source>
</reference>
<feature type="region of interest" description="Disordered" evidence="2">
    <location>
        <begin position="359"/>
        <end position="383"/>
    </location>
</feature>
<keyword evidence="1" id="KW-0175">Coiled coil</keyword>
<feature type="region of interest" description="Disordered" evidence="2">
    <location>
        <begin position="197"/>
        <end position="296"/>
    </location>
</feature>
<feature type="region of interest" description="Disordered" evidence="2">
    <location>
        <begin position="795"/>
        <end position="823"/>
    </location>
</feature>
<evidence type="ECO:0000313" key="4">
    <source>
        <dbReference type="Proteomes" id="UP000759537"/>
    </source>
</evidence>
<evidence type="ECO:0000313" key="3">
    <source>
        <dbReference type="EMBL" id="KAF8482966.1"/>
    </source>
</evidence>
<feature type="region of interest" description="Disordered" evidence="2">
    <location>
        <begin position="40"/>
        <end position="72"/>
    </location>
</feature>
<feature type="region of interest" description="Disordered" evidence="2">
    <location>
        <begin position="918"/>
        <end position="941"/>
    </location>
</feature>
<feature type="compositionally biased region" description="Polar residues" evidence="2">
    <location>
        <begin position="251"/>
        <end position="279"/>
    </location>
</feature>
<feature type="compositionally biased region" description="Acidic residues" evidence="2">
    <location>
        <begin position="931"/>
        <end position="941"/>
    </location>
</feature>
<feature type="compositionally biased region" description="Basic and acidic residues" evidence="2">
    <location>
        <begin position="528"/>
        <end position="539"/>
    </location>
</feature>
<evidence type="ECO:0008006" key="5">
    <source>
        <dbReference type="Google" id="ProtNLM"/>
    </source>
</evidence>
<sequence>MSALYVLTHRVHLFLAYLSNPSEISFRSYLTEQSFRHHLSRLDDPADPDHTDSENSKTNYRSSSTQPSSPSFGLLESGSSAFHFSNRAAIALRTPRHAFHSFGFFTVAAVIPNLKANPPSRETGSVVSSSHNTAGTSDHDLFTLKEAWFVGAFGRWWRGGVVDPAWSPNPNPHSKGDEEGWSSGILSIKALDRLEDFNGLPFPTTTHNPRTPQRSTPPKLRSRDRSTSRAHRSSTPPPLPKSAVLPFHTPKPSQSVTTPQPPVSRQRSLPQHYTPSTSSANGATPNGPPPNFDSTPAVAELTQQISQTRALNLELHNQLSEHSSTATAVDAALSAELSSVREAKRVEDVARGELKARTKTLEDSRRAAEAGKRDAERRLRATQKAKTEAGTCIEKLGEEIRALEAQVQQDEVAIQVTAEAAAQEELDIRARVKQRQREVRVAEEVVTALNVRVRELEDSIERERTALAAAREKAEVLQREQDSHKYDVVPEQSLDTWEPMPTTEFSITTPALEQRMGHETLDPFPTPLEKDSDRDRERGGSGSVSSRSSPHLGALTTVPSLNVGYGAPSQGQLHPIGAPESRARLAKGYLIFDEDLASLPNPVQGAKFLPFGDSDVADGSRTLSLIPNGLIQSPDGISTSTIAGPPGDMLPRITQSDNEAFFDRDWRRRLSASAVGSESLSHVFPRVDDSPIDVSEPFGIRPLPRHRITSDPIDVPAVWSRANSDPAPPPIVTVGQQEAGTGWWQGPDKERRSTVDGTESRRGLNPDAKVFSFSAKSLFGVPAAPAFDALNASTSDVATSSGGTGGSSDSANGSAMTTTTATNSSTPGFFSGLAMRAFAPSPAEREALQRALGGSTNTSFERLPSLSEVGSMPTRPALNRGPAHPAASGNLPGMPWFDIGPGPGAGRSWLRELGVSLPRPGKIKFSPWGDGDGDGIVEADK</sequence>